<dbReference type="GO" id="GO:0006355">
    <property type="term" value="P:regulation of DNA-templated transcription"/>
    <property type="evidence" value="ECO:0007669"/>
    <property type="project" value="UniProtKB-UniRule"/>
</dbReference>
<comment type="caution">
    <text evidence="2">The sequence shown here is derived from an EMBL/GenBank/DDBJ whole genome shotgun (WGS) entry which is preliminary data.</text>
</comment>
<comment type="function">
    <text evidence="1">Putative transcription activator involved in regulating light control of development.</text>
</comment>
<keyword evidence="1" id="KW-0539">Nucleus</keyword>
<comment type="subcellular location">
    <subcellularLocation>
        <location evidence="1">Nucleus</location>
    </subcellularLocation>
</comment>
<accession>A0A9D5BJ58</accession>
<dbReference type="GO" id="GO:0005634">
    <property type="term" value="C:nucleus"/>
    <property type="evidence" value="ECO:0007669"/>
    <property type="project" value="UniProtKB-SubCell"/>
</dbReference>
<keyword evidence="1" id="KW-0862">Zinc</keyword>
<dbReference type="PANTHER" id="PTHR31669">
    <property type="entry name" value="PROTEIN FAR1-RELATED SEQUENCE 10-RELATED"/>
    <property type="match status" value="1"/>
</dbReference>
<dbReference type="Proteomes" id="UP001058974">
    <property type="component" value="Chromosome 1"/>
</dbReference>
<comment type="similarity">
    <text evidence="1">Belongs to the FHY3/FAR1 family.</text>
</comment>
<proteinExistence type="inferred from homology"/>
<evidence type="ECO:0000313" key="3">
    <source>
        <dbReference type="Proteomes" id="UP001058974"/>
    </source>
</evidence>
<dbReference type="AlphaFoldDB" id="A0A9D5BJ58"/>
<keyword evidence="1" id="KW-0479">Metal-binding</keyword>
<protein>
    <recommendedName>
        <fullName evidence="1">Protein FAR1-RELATED SEQUENCE</fullName>
    </recommendedName>
</protein>
<gene>
    <name evidence="2" type="ORF">KIW84_013070</name>
</gene>
<dbReference type="PANTHER" id="PTHR31669:SF218">
    <property type="entry name" value="PROTEIN FAR1-RELATED SEQUENCE 3"/>
    <property type="match status" value="1"/>
</dbReference>
<keyword evidence="3" id="KW-1185">Reference proteome</keyword>
<sequence length="178" mass="20457">MSDRQPVSIITDQDRAIQAAISEGELYNFINLTETTEEFESSWNSILDKYELRSNDWLQSLCIARDQWFQHTSAANLYTRKIVLKFQEELVETFVYTANIIEEDDINSTFKVAKFKDVDRAYTAAFNHAELRANGVSNMRYSNLCREAVRYAEEDAVTVETYNAAVTGLKEGAKKLLQ</sequence>
<keyword evidence="1" id="KW-0863">Zinc-finger</keyword>
<dbReference type="EMBL" id="JAMSHJ010000001">
    <property type="protein sequence ID" value="KAI5444653.1"/>
    <property type="molecule type" value="Genomic_DNA"/>
</dbReference>
<evidence type="ECO:0000313" key="2">
    <source>
        <dbReference type="EMBL" id="KAI5444653.1"/>
    </source>
</evidence>
<dbReference type="GO" id="GO:0008270">
    <property type="term" value="F:zinc ion binding"/>
    <property type="evidence" value="ECO:0007669"/>
    <property type="project" value="UniProtKB-UniRule"/>
</dbReference>
<reference evidence="2 3" key="1">
    <citation type="journal article" date="2022" name="Nat. Genet.">
        <title>Improved pea reference genome and pan-genome highlight genomic features and evolutionary characteristics.</title>
        <authorList>
            <person name="Yang T."/>
            <person name="Liu R."/>
            <person name="Luo Y."/>
            <person name="Hu S."/>
            <person name="Wang D."/>
            <person name="Wang C."/>
            <person name="Pandey M.K."/>
            <person name="Ge S."/>
            <person name="Xu Q."/>
            <person name="Li N."/>
            <person name="Li G."/>
            <person name="Huang Y."/>
            <person name="Saxena R.K."/>
            <person name="Ji Y."/>
            <person name="Li M."/>
            <person name="Yan X."/>
            <person name="He Y."/>
            <person name="Liu Y."/>
            <person name="Wang X."/>
            <person name="Xiang C."/>
            <person name="Varshney R.K."/>
            <person name="Ding H."/>
            <person name="Gao S."/>
            <person name="Zong X."/>
        </authorList>
    </citation>
    <scope>NUCLEOTIDE SEQUENCE [LARGE SCALE GENOMIC DNA]</scope>
    <source>
        <strain evidence="2 3">cv. Zhongwan 6</strain>
    </source>
</reference>
<dbReference type="Gramene" id="Psat01G0307000-T1">
    <property type="protein sequence ID" value="KAI5444653.1"/>
    <property type="gene ID" value="KIW84_013070"/>
</dbReference>
<evidence type="ECO:0000256" key="1">
    <source>
        <dbReference type="RuleBase" id="RU367018"/>
    </source>
</evidence>
<name>A0A9D5BJ58_PEA</name>
<dbReference type="InterPro" id="IPR031052">
    <property type="entry name" value="FHY3/FAR1"/>
</dbReference>
<organism evidence="2 3">
    <name type="scientific">Pisum sativum</name>
    <name type="common">Garden pea</name>
    <name type="synonym">Lathyrus oleraceus</name>
    <dbReference type="NCBI Taxonomy" id="3888"/>
    <lineage>
        <taxon>Eukaryota</taxon>
        <taxon>Viridiplantae</taxon>
        <taxon>Streptophyta</taxon>
        <taxon>Embryophyta</taxon>
        <taxon>Tracheophyta</taxon>
        <taxon>Spermatophyta</taxon>
        <taxon>Magnoliopsida</taxon>
        <taxon>eudicotyledons</taxon>
        <taxon>Gunneridae</taxon>
        <taxon>Pentapetalae</taxon>
        <taxon>rosids</taxon>
        <taxon>fabids</taxon>
        <taxon>Fabales</taxon>
        <taxon>Fabaceae</taxon>
        <taxon>Papilionoideae</taxon>
        <taxon>50 kb inversion clade</taxon>
        <taxon>NPAAA clade</taxon>
        <taxon>Hologalegina</taxon>
        <taxon>IRL clade</taxon>
        <taxon>Fabeae</taxon>
        <taxon>Lathyrus</taxon>
    </lineage>
</organism>